<dbReference type="RefSeq" id="WP_201082389.1">
    <property type="nucleotide sequence ID" value="NZ_CP067421.1"/>
</dbReference>
<organism evidence="1 2">
    <name type="scientific">Skermanella cutis</name>
    <dbReference type="NCBI Taxonomy" id="2775420"/>
    <lineage>
        <taxon>Bacteria</taxon>
        <taxon>Pseudomonadati</taxon>
        <taxon>Pseudomonadota</taxon>
        <taxon>Alphaproteobacteria</taxon>
        <taxon>Rhodospirillales</taxon>
        <taxon>Azospirillaceae</taxon>
        <taxon>Skermanella</taxon>
    </lineage>
</organism>
<dbReference type="PROSITE" id="PS51257">
    <property type="entry name" value="PROKAR_LIPOPROTEIN"/>
    <property type="match status" value="1"/>
</dbReference>
<gene>
    <name evidence="1" type="ORF">IGS68_28135</name>
</gene>
<proteinExistence type="predicted"/>
<geneLocation type="plasmid" evidence="1 2">
    <name>pTT6-1</name>
</geneLocation>
<evidence type="ECO:0008006" key="3">
    <source>
        <dbReference type="Google" id="ProtNLM"/>
    </source>
</evidence>
<sequence length="245" mass="25867">MGFSVRQGRRAFPAASAALALVPLAGILLTGCVEPGVREPLVVSPPSAIAPLPSDAGSGVPSAEAGMKLVQPSFEMRTVQALVGQAENTAASRPPLDHGAVALPARAFETPSVAQANLIQSPSMPSLTMADRVVALQTQTMLAGLACGRVWADPSAFQRYADFTVRNSSLLRRSQSEVAGRLGGVEAFDRMHTRISNGESRRLIDLGDAVYCAEMRKPFYVVVALDEPRLAGMAMDHETVIASLQ</sequence>
<keyword evidence="1" id="KW-0614">Plasmid</keyword>
<evidence type="ECO:0000313" key="1">
    <source>
        <dbReference type="EMBL" id="QQP93038.1"/>
    </source>
</evidence>
<protein>
    <recommendedName>
        <fullName evidence="3">Lipoprotein</fullName>
    </recommendedName>
</protein>
<accession>A0ABX7BG31</accession>
<reference evidence="1" key="1">
    <citation type="submission" date="2021-02" db="EMBL/GenBank/DDBJ databases">
        <title>Skermanella TT6 skin isolate.</title>
        <authorList>
            <person name="Lee K."/>
            <person name="Ganzorig M."/>
        </authorList>
    </citation>
    <scope>NUCLEOTIDE SEQUENCE</scope>
    <source>
        <strain evidence="1">TT6</strain>
    </source>
</reference>
<evidence type="ECO:0000313" key="2">
    <source>
        <dbReference type="Proteomes" id="UP000595197"/>
    </source>
</evidence>
<name>A0ABX7BG31_9PROT</name>
<dbReference type="Proteomes" id="UP000595197">
    <property type="component" value="Plasmid pTT6-1"/>
</dbReference>
<dbReference type="EMBL" id="CP067421">
    <property type="protein sequence ID" value="QQP93038.1"/>
    <property type="molecule type" value="Genomic_DNA"/>
</dbReference>
<keyword evidence="2" id="KW-1185">Reference proteome</keyword>